<feature type="compositionally biased region" description="Polar residues" evidence="2">
    <location>
        <begin position="22"/>
        <end position="33"/>
    </location>
</feature>
<keyword evidence="4" id="KW-1185">Reference proteome</keyword>
<protein>
    <submittedName>
        <fullName evidence="3">Uncharacterized protein</fullName>
    </submittedName>
</protein>
<dbReference type="OrthoDB" id="2121319at2759"/>
<evidence type="ECO:0000313" key="3">
    <source>
        <dbReference type="EMBL" id="PWN19325.1"/>
    </source>
</evidence>
<dbReference type="GeneID" id="37016818"/>
<evidence type="ECO:0000256" key="2">
    <source>
        <dbReference type="SAM" id="MobiDB-lite"/>
    </source>
</evidence>
<accession>A0A316U8M0</accession>
<feature type="compositionally biased region" description="Pro residues" evidence="2">
    <location>
        <begin position="1"/>
        <end position="13"/>
    </location>
</feature>
<dbReference type="RefSeq" id="XP_025346485.1">
    <property type="nucleotide sequence ID" value="XM_025495084.1"/>
</dbReference>
<reference evidence="3 4" key="1">
    <citation type="journal article" date="2018" name="Mol. Biol. Evol.">
        <title>Broad Genomic Sampling Reveals a Smut Pathogenic Ancestry of the Fungal Clade Ustilaginomycotina.</title>
        <authorList>
            <person name="Kijpornyongpan T."/>
            <person name="Mondo S.J."/>
            <person name="Barry K."/>
            <person name="Sandor L."/>
            <person name="Lee J."/>
            <person name="Lipzen A."/>
            <person name="Pangilinan J."/>
            <person name="LaButti K."/>
            <person name="Hainaut M."/>
            <person name="Henrissat B."/>
            <person name="Grigoriev I.V."/>
            <person name="Spatafora J.W."/>
            <person name="Aime M.C."/>
        </authorList>
    </citation>
    <scope>NUCLEOTIDE SEQUENCE [LARGE SCALE GENOMIC DNA]</scope>
    <source>
        <strain evidence="3 4">MCA 4718</strain>
    </source>
</reference>
<feature type="compositionally biased region" description="Low complexity" evidence="2">
    <location>
        <begin position="513"/>
        <end position="530"/>
    </location>
</feature>
<dbReference type="AlphaFoldDB" id="A0A316U8M0"/>
<name>A0A316U8M0_9BASI</name>
<feature type="compositionally biased region" description="Polar residues" evidence="2">
    <location>
        <begin position="357"/>
        <end position="367"/>
    </location>
</feature>
<feature type="region of interest" description="Disordered" evidence="2">
    <location>
        <begin position="249"/>
        <end position="268"/>
    </location>
</feature>
<feature type="compositionally biased region" description="Polar residues" evidence="2">
    <location>
        <begin position="531"/>
        <end position="562"/>
    </location>
</feature>
<proteinExistence type="predicted"/>
<evidence type="ECO:0000256" key="1">
    <source>
        <dbReference type="SAM" id="Coils"/>
    </source>
</evidence>
<feature type="compositionally biased region" description="Low complexity" evidence="2">
    <location>
        <begin position="722"/>
        <end position="742"/>
    </location>
</feature>
<feature type="region of interest" description="Disordered" evidence="2">
    <location>
        <begin position="1"/>
        <end position="78"/>
    </location>
</feature>
<dbReference type="PANTHER" id="PTHR38120:SF1">
    <property type="entry name" value="M PROTEIN, SEROTYPE 2.1"/>
    <property type="match status" value="1"/>
</dbReference>
<dbReference type="EMBL" id="KZ819332">
    <property type="protein sequence ID" value="PWN19325.1"/>
    <property type="molecule type" value="Genomic_DNA"/>
</dbReference>
<evidence type="ECO:0000313" key="4">
    <source>
        <dbReference type="Proteomes" id="UP000245942"/>
    </source>
</evidence>
<sequence>MDPNPPTARPAPPARRKGRTSAPPTDSADNSPTLADAGPSFKASASQGQVSPEAPEPLSTTVPMVTERRPSGSSMEADLLSTQEMEAAFGQLAKEDLLLALQRAKQQMDRLEEVVSSQTLEIESLQSGSSDLSARLLASDTESNRLTHLVQQREARIDELNNDQARLEDEVYSKLGIVERLKTRADEGERKRAEAERKLADALQMADKEREYFQDQEAHLKAANARLTGDLQTLKQQRAHLKEVIRNGREDAQSHPEDGRSTADGQDKQPALEDEALEQQQNNQGSSLLEEELEQLRKTLASQDAALVELRAKLNDERNRSVQLEEDKIELESMLTGNTLEQLMKSKASGQWRPNYRSETTGSVSSRSQDDTTDATSESLRPWSEEASDAAVVSSGEITTTPKPRIIPGSSTRAGEGDNTDEASNVEKELNRLRQENKRLTTYVTKILNRIMSMEGFERVLAADSLSADGTRTLRGTLDKPATPRPTILPPATGSTSAKVLTVEQKKERRRSSGLLGLSRARSPLLSASPNTEDALTISPTPSSAGLAAQPSQTASRTSSVDWKSLRLPWSSGAEEKTNPNLRPFALSTSSSRLEGPAIESKIPSPRLPDLEEEYGDDADEMERQRARTLLQMEGLTVPPHQLTPVNPTVRTAPPPAPGGFTSFLSRMMTTEPAPAGSISKTTTTSATPASTSAGQNKQDLDSSGRLTEPSKSQRPRRPVRGDSASSSSHSLGRSDSSSGRVSLIGHSRIDSVAGDESYALAGIIDLDKREAAEAPAPGWRTALKRMSLMSGSETPAQL</sequence>
<organism evidence="3 4">
    <name type="scientific">Pseudomicrostroma glucosiphilum</name>
    <dbReference type="NCBI Taxonomy" id="1684307"/>
    <lineage>
        <taxon>Eukaryota</taxon>
        <taxon>Fungi</taxon>
        <taxon>Dikarya</taxon>
        <taxon>Basidiomycota</taxon>
        <taxon>Ustilaginomycotina</taxon>
        <taxon>Exobasidiomycetes</taxon>
        <taxon>Microstromatales</taxon>
        <taxon>Microstromatales incertae sedis</taxon>
        <taxon>Pseudomicrostroma</taxon>
    </lineage>
</organism>
<feature type="region of interest" description="Disordered" evidence="2">
    <location>
        <begin position="346"/>
        <end position="426"/>
    </location>
</feature>
<feature type="coiled-coil region" evidence="1">
    <location>
        <begin position="286"/>
        <end position="334"/>
    </location>
</feature>
<feature type="region of interest" description="Disordered" evidence="2">
    <location>
        <begin position="639"/>
        <end position="742"/>
    </location>
</feature>
<gene>
    <name evidence="3" type="ORF">BCV69DRAFT_314058</name>
</gene>
<dbReference type="PANTHER" id="PTHR38120">
    <property type="entry name" value="EXPRESSED PROTEIN"/>
    <property type="match status" value="1"/>
</dbReference>
<feature type="compositionally biased region" description="Low complexity" evidence="2">
    <location>
        <begin position="682"/>
        <end position="694"/>
    </location>
</feature>
<dbReference type="STRING" id="1684307.A0A316U8M0"/>
<keyword evidence="1" id="KW-0175">Coiled coil</keyword>
<feature type="region of interest" description="Disordered" evidence="2">
    <location>
        <begin position="474"/>
        <end position="611"/>
    </location>
</feature>
<dbReference type="Proteomes" id="UP000245942">
    <property type="component" value="Unassembled WGS sequence"/>
</dbReference>